<dbReference type="Proteomes" id="UP000053372">
    <property type="component" value="Unassembled WGS sequence"/>
</dbReference>
<evidence type="ECO:0000256" key="1">
    <source>
        <dbReference type="SAM" id="MobiDB-lite"/>
    </source>
</evidence>
<dbReference type="InterPro" id="IPR008984">
    <property type="entry name" value="SMAD_FHA_dom_sf"/>
</dbReference>
<feature type="compositionally biased region" description="Low complexity" evidence="1">
    <location>
        <begin position="129"/>
        <end position="143"/>
    </location>
</feature>
<comment type="caution">
    <text evidence="3">The sequence shown here is derived from an EMBL/GenBank/DDBJ whole genome shotgun (WGS) entry which is preliminary data.</text>
</comment>
<evidence type="ECO:0000313" key="3">
    <source>
        <dbReference type="EMBL" id="KST61789.1"/>
    </source>
</evidence>
<dbReference type="SMART" id="SM00240">
    <property type="entry name" value="FHA"/>
    <property type="match status" value="1"/>
</dbReference>
<reference evidence="3 4" key="1">
    <citation type="journal article" date="2015" name="Genome Announc.">
        <title>Draft Genome of the Euendolithic (true boring) Cyanobacterium Mastigocoleus testarum strain BC008.</title>
        <authorList>
            <person name="Guida B.S."/>
            <person name="Garcia-Pichel F."/>
        </authorList>
    </citation>
    <scope>NUCLEOTIDE SEQUENCE [LARGE SCALE GENOMIC DNA]</scope>
    <source>
        <strain evidence="3 4">BC008</strain>
    </source>
</reference>
<keyword evidence="4" id="KW-1185">Reference proteome</keyword>
<dbReference type="PROSITE" id="PS50006">
    <property type="entry name" value="FHA_DOMAIN"/>
    <property type="match status" value="1"/>
</dbReference>
<evidence type="ECO:0000259" key="2">
    <source>
        <dbReference type="PROSITE" id="PS50006"/>
    </source>
</evidence>
<feature type="region of interest" description="Disordered" evidence="1">
    <location>
        <begin position="117"/>
        <end position="167"/>
    </location>
</feature>
<gene>
    <name evidence="3" type="ORF">BC008_06885</name>
</gene>
<sequence>MPEFLTPEVQGQEVRVQQRYEQQLSKNAGTYRIGRDPSRCDLVLGNPTVSGLHVEIFFDSQQQGFFIRNLRQSNPPLVDGQQLLDNVLPLFEGSTIYLGQQELKVAAVSITKVNTIPPTVLAPPPVPNSRPIIPQQKSQPNKQHTQHHHHHFPSEQPPNGQSSNEEPMYGLQCPKCARVSSLEHLQVGCPWCGTSLAAALSVLVAPSEE</sequence>
<proteinExistence type="predicted"/>
<dbReference type="AlphaFoldDB" id="A0A0V7ZB94"/>
<dbReference type="SUPFAM" id="SSF49879">
    <property type="entry name" value="SMAD/FHA domain"/>
    <property type="match status" value="1"/>
</dbReference>
<organism evidence="3 4">
    <name type="scientific">Mastigocoleus testarum BC008</name>
    <dbReference type="NCBI Taxonomy" id="371196"/>
    <lineage>
        <taxon>Bacteria</taxon>
        <taxon>Bacillati</taxon>
        <taxon>Cyanobacteriota</taxon>
        <taxon>Cyanophyceae</taxon>
        <taxon>Nostocales</taxon>
        <taxon>Hapalosiphonaceae</taxon>
        <taxon>Mastigocoleus</taxon>
    </lineage>
</organism>
<dbReference type="Pfam" id="PF00498">
    <property type="entry name" value="FHA"/>
    <property type="match status" value="1"/>
</dbReference>
<accession>A0A0V7ZB94</accession>
<evidence type="ECO:0000313" key="4">
    <source>
        <dbReference type="Proteomes" id="UP000053372"/>
    </source>
</evidence>
<dbReference type="Gene3D" id="2.60.200.20">
    <property type="match status" value="1"/>
</dbReference>
<feature type="domain" description="FHA" evidence="2">
    <location>
        <begin position="31"/>
        <end position="83"/>
    </location>
</feature>
<dbReference type="EMBL" id="LMTZ01000172">
    <property type="protein sequence ID" value="KST61789.1"/>
    <property type="molecule type" value="Genomic_DNA"/>
</dbReference>
<protein>
    <submittedName>
        <fullName evidence="3">Peptide-binding protein</fullName>
    </submittedName>
</protein>
<name>A0A0V7ZB94_9CYAN</name>
<dbReference type="InterPro" id="IPR000253">
    <property type="entry name" value="FHA_dom"/>
</dbReference>
<dbReference type="CDD" id="cd00060">
    <property type="entry name" value="FHA"/>
    <property type="match status" value="1"/>
</dbReference>